<accession>A0A4R1H687</accession>
<dbReference type="EMBL" id="SMFX01000001">
    <property type="protein sequence ID" value="TCK17234.1"/>
    <property type="molecule type" value="Genomic_DNA"/>
</dbReference>
<dbReference type="Proteomes" id="UP000295707">
    <property type="component" value="Unassembled WGS sequence"/>
</dbReference>
<reference evidence="1 2" key="1">
    <citation type="submission" date="2019-03" db="EMBL/GenBank/DDBJ databases">
        <title>Genomic Encyclopedia of Type Strains, Phase IV (KMG-IV): sequencing the most valuable type-strain genomes for metagenomic binning, comparative biology and taxonomic classification.</title>
        <authorList>
            <person name="Goeker M."/>
        </authorList>
    </citation>
    <scope>NUCLEOTIDE SEQUENCE [LARGE SCALE GENOMIC DNA]</scope>
    <source>
        <strain evidence="1 2">DSM 19610</strain>
    </source>
</reference>
<name>A0A4R1H687_9GAMM</name>
<evidence type="ECO:0008006" key="3">
    <source>
        <dbReference type="Google" id="ProtNLM"/>
    </source>
</evidence>
<proteinExistence type="predicted"/>
<evidence type="ECO:0000313" key="2">
    <source>
        <dbReference type="Proteomes" id="UP000295707"/>
    </source>
</evidence>
<comment type="caution">
    <text evidence="1">The sequence shown here is derived from an EMBL/GenBank/DDBJ whole genome shotgun (WGS) entry which is preliminary data.</text>
</comment>
<sequence>MNIIEKSGILAGLAGLLVMPAWSVVYASNWLEVRVVDKQTGAPVAETSVCLGTSARTDQFGAHRATSDGIVRFDDLPESSMMLTASRRGYQGRQQGLEPMAGNRVVVLNLAPGGGGPVCAAATSADVQPQAAGELEITAVRVSPDSALSSGAQVAVTVSVSGKADQVRIAETADFAGAKWMDLKPKNRFTLSKGKGVKRLYVQVRRLVEVKGATIESLSPVKVVPYRRY</sequence>
<protein>
    <recommendedName>
        <fullName evidence="3">Carboxypeptidase family protein</fullName>
    </recommendedName>
</protein>
<gene>
    <name evidence="1" type="ORF">DFR30_0455</name>
</gene>
<organism evidence="1 2">
    <name type="scientific">Thiogranum longum</name>
    <dbReference type="NCBI Taxonomy" id="1537524"/>
    <lineage>
        <taxon>Bacteria</taxon>
        <taxon>Pseudomonadati</taxon>
        <taxon>Pseudomonadota</taxon>
        <taxon>Gammaproteobacteria</taxon>
        <taxon>Chromatiales</taxon>
        <taxon>Ectothiorhodospiraceae</taxon>
        <taxon>Thiogranum</taxon>
    </lineage>
</organism>
<evidence type="ECO:0000313" key="1">
    <source>
        <dbReference type="EMBL" id="TCK17234.1"/>
    </source>
</evidence>
<dbReference type="AlphaFoldDB" id="A0A4R1H687"/>
<keyword evidence="2" id="KW-1185">Reference proteome</keyword>
<dbReference type="RefSeq" id="WP_132971121.1">
    <property type="nucleotide sequence ID" value="NZ_SMFX01000001.1"/>
</dbReference>